<gene>
    <name evidence="1" type="ORF">DPQ33_02070</name>
</gene>
<organism evidence="1 2">
    <name type="scientific">Oceanidesulfovibrio indonesiensis</name>
    <dbReference type="NCBI Taxonomy" id="54767"/>
    <lineage>
        <taxon>Bacteria</taxon>
        <taxon>Pseudomonadati</taxon>
        <taxon>Thermodesulfobacteriota</taxon>
        <taxon>Desulfovibrionia</taxon>
        <taxon>Desulfovibrionales</taxon>
        <taxon>Desulfovibrionaceae</taxon>
        <taxon>Oceanidesulfovibrio</taxon>
    </lineage>
</organism>
<name>A0A7M3MHJ9_9BACT</name>
<dbReference type="EMBL" id="QMIE01000002">
    <property type="protein sequence ID" value="TVM19168.1"/>
    <property type="molecule type" value="Genomic_DNA"/>
</dbReference>
<reference evidence="1 2" key="1">
    <citation type="submission" date="2018-06" db="EMBL/GenBank/DDBJ databases">
        <title>Complete genome of Desulfovibrio indonesiensis P37SLT.</title>
        <authorList>
            <person name="Crispim J.S."/>
            <person name="Vidigal P.M.P."/>
            <person name="Silva L.C.F."/>
            <person name="Laguardia C.N."/>
            <person name="Araujo L.C."/>
            <person name="Dias R.S."/>
            <person name="Sousa M.P."/>
            <person name="Paula S.O."/>
            <person name="Silva C."/>
        </authorList>
    </citation>
    <scope>NUCLEOTIDE SEQUENCE [LARGE SCALE GENOMIC DNA]</scope>
    <source>
        <strain evidence="1 2">P37SLT</strain>
    </source>
</reference>
<evidence type="ECO:0000313" key="2">
    <source>
        <dbReference type="Proteomes" id="UP000448292"/>
    </source>
</evidence>
<proteinExistence type="predicted"/>
<dbReference type="AlphaFoldDB" id="A0A7M3MHJ9"/>
<accession>A0A7M3MHJ9</accession>
<keyword evidence="2" id="KW-1185">Reference proteome</keyword>
<sequence>MTTPSPSGLSAQRLRQRQEQLASVSVRFTALHWAMSAYFEEHTDAVLDGLAAFMGELDRDLHRLSEAAAADAHAAGCDPQQGGGRHV</sequence>
<evidence type="ECO:0000313" key="1">
    <source>
        <dbReference type="EMBL" id="TVM19168.1"/>
    </source>
</evidence>
<protein>
    <submittedName>
        <fullName evidence="1">Uncharacterized protein</fullName>
    </submittedName>
</protein>
<dbReference type="Proteomes" id="UP000448292">
    <property type="component" value="Unassembled WGS sequence"/>
</dbReference>
<dbReference type="RefSeq" id="WP_144301527.1">
    <property type="nucleotide sequence ID" value="NZ_QMIE01000002.1"/>
</dbReference>
<comment type="caution">
    <text evidence="1">The sequence shown here is derived from an EMBL/GenBank/DDBJ whole genome shotgun (WGS) entry which is preliminary data.</text>
</comment>